<accession>M7WEV7</accession>
<dbReference type="AlphaFoldDB" id="M7WEV7"/>
<dbReference type="GO" id="GO:0004484">
    <property type="term" value="F:mRNA guanylyltransferase activity"/>
    <property type="evidence" value="ECO:0007669"/>
    <property type="project" value="InterPro"/>
</dbReference>
<evidence type="ECO:0000313" key="3">
    <source>
        <dbReference type="Proteomes" id="UP000030780"/>
    </source>
</evidence>
<gene>
    <name evidence="2" type="ORF">KM1_082790</name>
</gene>
<dbReference type="VEuPathDB" id="AmoebaDB:KM1_082790"/>
<dbReference type="EMBL" id="KB637451">
    <property type="protein sequence ID" value="EMS16320.1"/>
    <property type="molecule type" value="Genomic_DNA"/>
</dbReference>
<dbReference type="Pfam" id="PF01331">
    <property type="entry name" value="mRNA_cap_enzyme"/>
    <property type="match status" value="1"/>
</dbReference>
<dbReference type="Proteomes" id="UP000030780">
    <property type="component" value="Unassembled WGS sequence"/>
</dbReference>
<dbReference type="PANTHER" id="PTHR10367:SF17">
    <property type="entry name" value="MRNA-CAPPING ENZYME"/>
    <property type="match status" value="1"/>
</dbReference>
<dbReference type="InterPro" id="IPR001339">
    <property type="entry name" value="mRNA_cap_enzyme_adenylation"/>
</dbReference>
<dbReference type="GO" id="GO:0005524">
    <property type="term" value="F:ATP binding"/>
    <property type="evidence" value="ECO:0007669"/>
    <property type="project" value="InterPro"/>
</dbReference>
<dbReference type="SUPFAM" id="SSF56091">
    <property type="entry name" value="DNA ligase/mRNA capping enzyme, catalytic domain"/>
    <property type="match status" value="1"/>
</dbReference>
<dbReference type="Gene3D" id="3.30.470.30">
    <property type="entry name" value="DNA ligase/mRNA capping enzyme"/>
    <property type="match status" value="1"/>
</dbReference>
<dbReference type="PANTHER" id="PTHR10367">
    <property type="entry name" value="MRNA-CAPPING ENZYME"/>
    <property type="match status" value="1"/>
</dbReference>
<name>M7WEV7_ENTHI</name>
<protein>
    <submittedName>
        <fullName evidence="2">mRNA-capping enzyme subunit alpha, putative</fullName>
    </submittedName>
</protein>
<proteinExistence type="predicted"/>
<sequence>MEVLENFKLEPKRSCFEVFEEKVIEGFEQQPDFVEIEFGRSKDGDEFIEGITRRYYEILTYEKETKEEIKEIMKNKVREIWIDENTQEMNGFEILEEERIESGLVFDFNIKFGLYLKEIEEEEARDTMNLKTISKQKYYDHSEYIIIAEEVSKYQKEGKEWVKKTIEHCLRIRINKTNDEAIIHNICSDIYNTIKDINNIETNGIEQIDIQQIPSELSRQYLEKIFKVFGYELPTDPVFPGTIPIFLSRQHYKILHNIRFHDKALPQYLLCEKSKGKKYFLMIDNNEVLLVDEDMNVFSVQYPLVANIYKEGLTIIDGEMIENIQTKKPTFLCNDILIYKNTVTTNYLFTERLQILGKEIILKFREEISKNNVPDDEIIFCLNTKPFIEIKLITKLFEAMKKTKYGITYIDGKRFHLTEGFLFYPNSEYIPFTNNYFFKWQFNDTITCKLGIQEQFYKNSRKVSLYCKSYYNTSVVYLQQVNFDNRDLCLLEADKIKYNADENAVLECCYNSKEGRWKYLRILSNDGNFDTINTIITILESNAGQIDIEELMFSIQNLSYVNEWKRLTEKASLNVLKSLNL</sequence>
<evidence type="ECO:0000259" key="1">
    <source>
        <dbReference type="Pfam" id="PF01331"/>
    </source>
</evidence>
<organism evidence="2 3">
    <name type="scientific">Entamoeba histolytica HM-3:IMSS</name>
    <dbReference type="NCBI Taxonomy" id="885315"/>
    <lineage>
        <taxon>Eukaryota</taxon>
        <taxon>Amoebozoa</taxon>
        <taxon>Evosea</taxon>
        <taxon>Archamoebae</taxon>
        <taxon>Mastigamoebida</taxon>
        <taxon>Entamoebidae</taxon>
        <taxon>Entamoeba</taxon>
    </lineage>
</organism>
<dbReference type="OrthoDB" id="200924at2759"/>
<dbReference type="InterPro" id="IPR051029">
    <property type="entry name" value="mRNA_Capping_Enz/RNA_Phosphat"/>
</dbReference>
<evidence type="ECO:0000313" key="2">
    <source>
        <dbReference type="EMBL" id="EMS16320.1"/>
    </source>
</evidence>
<dbReference type="GO" id="GO:0006370">
    <property type="term" value="P:7-methylguanosine mRNA capping"/>
    <property type="evidence" value="ECO:0007669"/>
    <property type="project" value="InterPro"/>
</dbReference>
<dbReference type="CDD" id="cd07895">
    <property type="entry name" value="Adenylation_mRNA_capping"/>
    <property type="match status" value="1"/>
</dbReference>
<feature type="domain" description="mRNA capping enzyme adenylation" evidence="1">
    <location>
        <begin position="266"/>
        <end position="440"/>
    </location>
</feature>
<reference evidence="2 3" key="1">
    <citation type="submission" date="2013-01" db="EMBL/GenBank/DDBJ databases">
        <authorList>
            <person name="Inman J."/>
            <person name="Zafar N."/>
            <person name="Lorenzi H."/>
            <person name="Caler E."/>
        </authorList>
    </citation>
    <scope>NUCLEOTIDE SEQUENCE [LARGE SCALE GENOMIC DNA]</scope>
    <source>
        <strain evidence="2 3">HM-3:IMSS</strain>
    </source>
</reference>